<proteinExistence type="predicted"/>
<protein>
    <recommendedName>
        <fullName evidence="4">YitT family protein</fullName>
    </recommendedName>
</protein>
<feature type="transmembrane region" description="Helical" evidence="1">
    <location>
        <begin position="205"/>
        <end position="223"/>
    </location>
</feature>
<accession>A0A2V1J2N4</accession>
<organism evidence="2 3">
    <name type="scientific">Paramuribaculum intestinale</name>
    <dbReference type="NCBI Taxonomy" id="2094151"/>
    <lineage>
        <taxon>Bacteria</taxon>
        <taxon>Pseudomonadati</taxon>
        <taxon>Bacteroidota</taxon>
        <taxon>Bacteroidia</taxon>
        <taxon>Bacteroidales</taxon>
        <taxon>Muribaculaceae</taxon>
        <taxon>Paramuribaculum</taxon>
    </lineage>
</organism>
<dbReference type="PANTHER" id="PTHR40078">
    <property type="entry name" value="INTEGRAL MEMBRANE PROTEIN-RELATED"/>
    <property type="match status" value="1"/>
</dbReference>
<evidence type="ECO:0000313" key="3">
    <source>
        <dbReference type="Proteomes" id="UP000244925"/>
    </source>
</evidence>
<feature type="transmembrane region" description="Helical" evidence="1">
    <location>
        <begin position="16"/>
        <end position="38"/>
    </location>
</feature>
<name>A0A2V1J2N4_9BACT</name>
<evidence type="ECO:0000256" key="1">
    <source>
        <dbReference type="SAM" id="Phobius"/>
    </source>
</evidence>
<dbReference type="Pfam" id="PF19700">
    <property type="entry name" value="DUF6198"/>
    <property type="match status" value="1"/>
</dbReference>
<dbReference type="EMBL" id="PUBV01000001">
    <property type="protein sequence ID" value="PWB09833.1"/>
    <property type="molecule type" value="Genomic_DNA"/>
</dbReference>
<dbReference type="AlphaFoldDB" id="A0A2V1J2N4"/>
<keyword evidence="3" id="KW-1185">Reference proteome</keyword>
<evidence type="ECO:0000313" key="2">
    <source>
        <dbReference type="EMBL" id="PWB09833.1"/>
    </source>
</evidence>
<feature type="transmembrane region" description="Helical" evidence="1">
    <location>
        <begin position="175"/>
        <end position="193"/>
    </location>
</feature>
<comment type="caution">
    <text evidence="2">The sequence shown here is derived from an EMBL/GenBank/DDBJ whole genome shotgun (WGS) entry which is preliminary data.</text>
</comment>
<dbReference type="InterPro" id="IPR038750">
    <property type="entry name" value="YczE/YyaS-like"/>
</dbReference>
<evidence type="ECO:0008006" key="4">
    <source>
        <dbReference type="Google" id="ProtNLM"/>
    </source>
</evidence>
<reference evidence="3" key="1">
    <citation type="submission" date="2018-02" db="EMBL/GenBank/DDBJ databases">
        <authorList>
            <person name="Clavel T."/>
            <person name="Strowig T."/>
        </authorList>
    </citation>
    <scope>NUCLEOTIDE SEQUENCE [LARGE SCALE GENOMIC DNA]</scope>
    <source>
        <strain evidence="3">DSM 100764</strain>
    </source>
</reference>
<feature type="transmembrane region" description="Helical" evidence="1">
    <location>
        <begin position="69"/>
        <end position="87"/>
    </location>
</feature>
<dbReference type="Proteomes" id="UP000244925">
    <property type="component" value="Unassembled WGS sequence"/>
</dbReference>
<feature type="transmembrane region" description="Helical" evidence="1">
    <location>
        <begin position="99"/>
        <end position="118"/>
    </location>
</feature>
<dbReference type="PANTHER" id="PTHR40078:SF1">
    <property type="entry name" value="INTEGRAL MEMBRANE PROTEIN"/>
    <property type="match status" value="1"/>
</dbReference>
<dbReference type="RefSeq" id="WP_107034885.1">
    <property type="nucleotide sequence ID" value="NZ_CAOOML010000001.1"/>
</dbReference>
<keyword evidence="1" id="KW-0812">Transmembrane</keyword>
<keyword evidence="1" id="KW-1133">Transmembrane helix</keyword>
<keyword evidence="1" id="KW-0472">Membrane</keyword>
<sequence>MEVSTTLSRKEAVLSFVWQHALLLVSIYLMTLGVVLCIKSDLGSSVISSLPLSLSIAGARGLAPALTVGGYTIVMNFVLVGLQIAVLRSRFNPMQLSQLVIGFVFGWLIDINMMLTDWLECATVISRIATQFAGCAVMGVGIALEVRCGSVTMPGEGFPVALSRVTGVAFPRVKIVVDTVLVVLAVVSSYLFFGRWAWNIVGPGTLFAMIFVGLEIKLLNPYLGWFDRLLSYRPGFRRYIVGLARFIYRRNPRD</sequence>
<gene>
    <name evidence="2" type="ORF">C5O25_01085</name>
</gene>